<comment type="subcellular location">
    <subcellularLocation>
        <location evidence="7">Cell membrane</location>
        <topology evidence="7">Multi-pass membrane protein</topology>
    </subcellularLocation>
    <subcellularLocation>
        <location evidence="1">Membrane</location>
        <topology evidence="1">Multi-pass membrane protein</topology>
    </subcellularLocation>
</comment>
<evidence type="ECO:0000259" key="8">
    <source>
        <dbReference type="Pfam" id="PF01794"/>
    </source>
</evidence>
<comment type="cofactor">
    <cofactor evidence="7">
        <name>FMN</name>
        <dbReference type="ChEBI" id="CHEBI:58210"/>
    </cofactor>
    <text evidence="7">Binds 1 FMN per subunit.</text>
</comment>
<dbReference type="Pfam" id="PF01794">
    <property type="entry name" value="Ferric_reduct"/>
    <property type="match status" value="1"/>
</dbReference>
<dbReference type="InterPro" id="IPR013130">
    <property type="entry name" value="Fe3_Rdtase_TM_dom"/>
</dbReference>
<evidence type="ECO:0000256" key="3">
    <source>
        <dbReference type="ARBA" id="ARBA00022692"/>
    </source>
</evidence>
<dbReference type="PANTHER" id="PTHR36964:SF1">
    <property type="entry name" value="PROTEIN-METHIONINE-SULFOXIDE REDUCTASE HEME-BINDING SUBUNIT MSRQ"/>
    <property type="match status" value="1"/>
</dbReference>
<comment type="function">
    <text evidence="7">Part of the MsrPQ system that repairs oxidized periplasmic proteins containing methionine sulfoxide residues (Met-O), using respiratory chain electrons. Thus protects these proteins from oxidative-stress damage caused by reactive species of oxygen and chlorine generated by the host defense mechanisms. MsrPQ is essential for the maintenance of envelope integrity under bleach stress, rescuing a wide series of structurally unrelated periplasmic proteins from methionine oxidation. MsrQ provides electrons for reduction to the reductase catalytic subunit MsrP, using the quinone pool of the respiratory chain.</text>
</comment>
<dbReference type="PANTHER" id="PTHR36964">
    <property type="entry name" value="PROTEIN-METHIONINE-SULFOXIDE REDUCTASE HEME-BINDING SUBUNIT MSRQ"/>
    <property type="match status" value="1"/>
</dbReference>
<feature type="transmembrane region" description="Helical" evidence="7">
    <location>
        <begin position="183"/>
        <end position="202"/>
    </location>
</feature>
<comment type="subunit">
    <text evidence="7">Heterodimer of a catalytic subunit (MsrP) and a heme-binding subunit (MsrQ).</text>
</comment>
<evidence type="ECO:0000313" key="9">
    <source>
        <dbReference type="EMBL" id="MFC5396397.1"/>
    </source>
</evidence>
<keyword evidence="7" id="KW-0288">FMN</keyword>
<dbReference type="HAMAP" id="MF_01207">
    <property type="entry name" value="MsrQ"/>
    <property type="match status" value="1"/>
</dbReference>
<sequence>MAFAATASYWPWNDRQGRFSALRAGCFALVLVPALILAWQAWAHQLGSKPWTQAVHDTGTWALRILVITLAVTPLRRILDWNKLIGIRRMLGLSAMAYALGHLALYCIDLAFDWGLILSEIVKRFYLVVGITALIGLVALGITSTDGMIRRLGSGRWQRLHNLVYPIACLGLFHFALQSKIDVTQPVLLTGLFALLMAYRGLNRLGIPLSFTSLALTALATGLATALAETAWYAFATGASAWLIFQANADIIVYQDWTALRPGHWVAAVGLAFAVLHLFRKPAARPERRQRRPALASEAAGG</sequence>
<evidence type="ECO:0000256" key="6">
    <source>
        <dbReference type="ARBA" id="ARBA00023136"/>
    </source>
</evidence>
<dbReference type="EMBL" id="JBHSLV010000072">
    <property type="protein sequence ID" value="MFC5396397.1"/>
    <property type="molecule type" value="Genomic_DNA"/>
</dbReference>
<comment type="caution">
    <text evidence="9">The sequence shown here is derived from an EMBL/GenBank/DDBJ whole genome shotgun (WGS) entry which is preliminary data.</text>
</comment>
<keyword evidence="5 7" id="KW-0408">Iron</keyword>
<evidence type="ECO:0000313" key="10">
    <source>
        <dbReference type="Proteomes" id="UP001596104"/>
    </source>
</evidence>
<feature type="transmembrane region" description="Helical" evidence="7">
    <location>
        <begin position="91"/>
        <end position="112"/>
    </location>
</feature>
<keyword evidence="7" id="KW-0479">Metal-binding</keyword>
<gene>
    <name evidence="7" type="primary">msrQ</name>
    <name evidence="9" type="ORF">ACFPPC_27515</name>
</gene>
<feature type="transmembrane region" description="Helical" evidence="7">
    <location>
        <begin position="214"/>
        <end position="235"/>
    </location>
</feature>
<keyword evidence="7" id="KW-0249">Electron transport</keyword>
<feature type="domain" description="Ferric oxidoreductase" evidence="8">
    <location>
        <begin position="58"/>
        <end position="171"/>
    </location>
</feature>
<feature type="transmembrane region" description="Helical" evidence="7">
    <location>
        <begin position="124"/>
        <end position="148"/>
    </location>
</feature>
<comment type="similarity">
    <text evidence="7">Belongs to the MsrQ family.</text>
</comment>
<protein>
    <recommendedName>
        <fullName evidence="7">Protein-methionine-sulfoxide reductase heme-binding subunit MsrQ</fullName>
    </recommendedName>
    <alternativeName>
        <fullName evidence="7">Flavocytochrome MsrQ</fullName>
    </alternativeName>
</protein>
<feature type="transmembrane region" description="Helical" evidence="7">
    <location>
        <begin position="21"/>
        <end position="41"/>
    </location>
</feature>
<comment type="cofactor">
    <cofactor evidence="7">
        <name>heme b</name>
        <dbReference type="ChEBI" id="CHEBI:60344"/>
    </cofactor>
    <text evidence="7">Binds 1 heme b (iron(II)-protoporphyrin IX) group per subunit.</text>
</comment>
<dbReference type="InterPro" id="IPR022837">
    <property type="entry name" value="MsrQ-like"/>
</dbReference>
<feature type="transmembrane region" description="Helical" evidence="7">
    <location>
        <begin position="61"/>
        <end position="79"/>
    </location>
</feature>
<feature type="transmembrane region" description="Helical" evidence="7">
    <location>
        <begin position="262"/>
        <end position="279"/>
    </location>
</feature>
<dbReference type="Proteomes" id="UP001596104">
    <property type="component" value="Unassembled WGS sequence"/>
</dbReference>
<proteinExistence type="inferred from homology"/>
<accession>A0ABW0HGK7</accession>
<evidence type="ECO:0000256" key="5">
    <source>
        <dbReference type="ARBA" id="ARBA00023004"/>
    </source>
</evidence>
<evidence type="ECO:0000256" key="2">
    <source>
        <dbReference type="ARBA" id="ARBA00022448"/>
    </source>
</evidence>
<dbReference type="RefSeq" id="WP_377012868.1">
    <property type="nucleotide sequence ID" value="NZ_JBHSLV010000072.1"/>
</dbReference>
<evidence type="ECO:0000256" key="4">
    <source>
        <dbReference type="ARBA" id="ARBA00022989"/>
    </source>
</evidence>
<keyword evidence="7" id="KW-1003">Cell membrane</keyword>
<keyword evidence="7" id="KW-0349">Heme</keyword>
<feature type="transmembrane region" description="Helical" evidence="7">
    <location>
        <begin position="160"/>
        <end position="177"/>
    </location>
</feature>
<keyword evidence="3 7" id="KW-0812">Transmembrane</keyword>
<evidence type="ECO:0000256" key="7">
    <source>
        <dbReference type="HAMAP-Rule" id="MF_01207"/>
    </source>
</evidence>
<keyword evidence="7" id="KW-0285">Flavoprotein</keyword>
<evidence type="ECO:0000256" key="1">
    <source>
        <dbReference type="ARBA" id="ARBA00004141"/>
    </source>
</evidence>
<comment type="caution">
    <text evidence="7">Lacks conserved residue(s) required for the propagation of feature annotation.</text>
</comment>
<organism evidence="9 10">
    <name type="scientific">Bosea vestrisii</name>
    <dbReference type="NCBI Taxonomy" id="151416"/>
    <lineage>
        <taxon>Bacteria</taxon>
        <taxon>Pseudomonadati</taxon>
        <taxon>Pseudomonadota</taxon>
        <taxon>Alphaproteobacteria</taxon>
        <taxon>Hyphomicrobiales</taxon>
        <taxon>Boseaceae</taxon>
        <taxon>Bosea</taxon>
    </lineage>
</organism>
<name>A0ABW0HGK7_9HYPH</name>
<keyword evidence="10" id="KW-1185">Reference proteome</keyword>
<keyword evidence="4 7" id="KW-1133">Transmembrane helix</keyword>
<reference evidence="10" key="1">
    <citation type="journal article" date="2019" name="Int. J. Syst. Evol. Microbiol.">
        <title>The Global Catalogue of Microorganisms (GCM) 10K type strain sequencing project: providing services to taxonomists for standard genome sequencing and annotation.</title>
        <authorList>
            <consortium name="The Broad Institute Genomics Platform"/>
            <consortium name="The Broad Institute Genome Sequencing Center for Infectious Disease"/>
            <person name="Wu L."/>
            <person name="Ma J."/>
        </authorList>
    </citation>
    <scope>NUCLEOTIDE SEQUENCE [LARGE SCALE GENOMIC DNA]</scope>
    <source>
        <strain evidence="10">CGMCC 1.16326</strain>
    </source>
</reference>
<keyword evidence="6 7" id="KW-0472">Membrane</keyword>
<keyword evidence="2 7" id="KW-0813">Transport</keyword>